<protein>
    <submittedName>
        <fullName evidence="2">Uncharacterized protein</fullName>
    </submittedName>
</protein>
<evidence type="ECO:0000256" key="1">
    <source>
        <dbReference type="SAM" id="Phobius"/>
    </source>
</evidence>
<dbReference type="Proteomes" id="UP000293162">
    <property type="component" value="Unassembled WGS sequence"/>
</dbReference>
<proteinExistence type="predicted"/>
<feature type="transmembrane region" description="Helical" evidence="1">
    <location>
        <begin position="21"/>
        <end position="40"/>
    </location>
</feature>
<keyword evidence="3" id="KW-1185">Reference proteome</keyword>
<accession>A0A4Q5M2L9</accession>
<name>A0A4Q5M2L9_9BACT</name>
<gene>
    <name evidence="2" type="ORF">EWM59_06860</name>
</gene>
<comment type="caution">
    <text evidence="2">The sequence shown here is derived from an EMBL/GenBank/DDBJ whole genome shotgun (WGS) entry which is preliminary data.</text>
</comment>
<keyword evidence="1" id="KW-1133">Transmembrane helix</keyword>
<keyword evidence="1" id="KW-0472">Membrane</keyword>
<keyword evidence="1" id="KW-0812">Transmembrane</keyword>
<evidence type="ECO:0000313" key="2">
    <source>
        <dbReference type="EMBL" id="RYU96528.1"/>
    </source>
</evidence>
<dbReference type="RefSeq" id="WP_130020204.1">
    <property type="nucleotide sequence ID" value="NZ_SEWF01000007.1"/>
</dbReference>
<dbReference type="AlphaFoldDB" id="A0A4Q5M2L9"/>
<evidence type="ECO:0000313" key="3">
    <source>
        <dbReference type="Proteomes" id="UP000293162"/>
    </source>
</evidence>
<dbReference type="OrthoDB" id="948522at2"/>
<dbReference type="EMBL" id="SEWF01000007">
    <property type="protein sequence ID" value="RYU96528.1"/>
    <property type="molecule type" value="Genomic_DNA"/>
</dbReference>
<reference evidence="2 3" key="1">
    <citation type="submission" date="2019-02" db="EMBL/GenBank/DDBJ databases">
        <title>Bacterial novel species Emticicia sp. 17J42-9 isolated from soil.</title>
        <authorList>
            <person name="Jung H.-Y."/>
        </authorList>
    </citation>
    <scope>NUCLEOTIDE SEQUENCE [LARGE SCALE GENOMIC DNA]</scope>
    <source>
        <strain evidence="2 3">17J42-9</strain>
    </source>
</reference>
<sequence length="208" mass="23915">MKKIILFQKEPKDNTKRSGSRKMLILLTVNLIGIGLISILPKNASFIQLKVNSFYTTKARLGNGLDSTARYNLTYAKECAIINLLDSVLQKDDLFLLPPQYYLVENTYNSKQAFDPYTWTYPSKFKNLAMNKIPFVEITYPDSILQRATHTFVASPKKGLQLVSLNSYSLAEKEAIINKLKTYRPFGFFIPQTAIDYLKQKNKNQWKP</sequence>
<organism evidence="2 3">
    <name type="scientific">Emticicia agri</name>
    <dbReference type="NCBI Taxonomy" id="2492393"/>
    <lineage>
        <taxon>Bacteria</taxon>
        <taxon>Pseudomonadati</taxon>
        <taxon>Bacteroidota</taxon>
        <taxon>Cytophagia</taxon>
        <taxon>Cytophagales</taxon>
        <taxon>Leadbetterellaceae</taxon>
        <taxon>Emticicia</taxon>
    </lineage>
</organism>